<comment type="caution">
    <text evidence="2">The sequence shown here is derived from an EMBL/GenBank/DDBJ whole genome shotgun (WGS) entry which is preliminary data.</text>
</comment>
<evidence type="ECO:0000313" key="2">
    <source>
        <dbReference type="EMBL" id="GJT99974.1"/>
    </source>
</evidence>
<reference evidence="2" key="1">
    <citation type="journal article" date="2022" name="Int. J. Mol. Sci.">
        <title>Draft Genome of Tanacetum Coccineum: Genomic Comparison of Closely Related Tanacetum-Family Plants.</title>
        <authorList>
            <person name="Yamashiro T."/>
            <person name="Shiraishi A."/>
            <person name="Nakayama K."/>
            <person name="Satake H."/>
        </authorList>
    </citation>
    <scope>NUCLEOTIDE SEQUENCE</scope>
</reference>
<protein>
    <submittedName>
        <fullName evidence="2">Uncharacterized protein</fullName>
    </submittedName>
</protein>
<sequence>MDIESGPLEDLRETEIPQPLPSAPSLIPPLNDPYLIVRQTHIPAIINTESEPEEDPLETGEFEASEPSDTRITSPHSTAPSDSTTPLSPDHPLAQTSPALTRASYYRSTCHTPS</sequence>
<accession>A0ABQ5IJX1</accession>
<dbReference type="Proteomes" id="UP001151760">
    <property type="component" value="Unassembled WGS sequence"/>
</dbReference>
<feature type="compositionally biased region" description="Pro residues" evidence="1">
    <location>
        <begin position="18"/>
        <end position="31"/>
    </location>
</feature>
<organism evidence="2 3">
    <name type="scientific">Tanacetum coccineum</name>
    <dbReference type="NCBI Taxonomy" id="301880"/>
    <lineage>
        <taxon>Eukaryota</taxon>
        <taxon>Viridiplantae</taxon>
        <taxon>Streptophyta</taxon>
        <taxon>Embryophyta</taxon>
        <taxon>Tracheophyta</taxon>
        <taxon>Spermatophyta</taxon>
        <taxon>Magnoliopsida</taxon>
        <taxon>eudicotyledons</taxon>
        <taxon>Gunneridae</taxon>
        <taxon>Pentapetalae</taxon>
        <taxon>asterids</taxon>
        <taxon>campanulids</taxon>
        <taxon>Asterales</taxon>
        <taxon>Asteraceae</taxon>
        <taxon>Asteroideae</taxon>
        <taxon>Anthemideae</taxon>
        <taxon>Anthemidinae</taxon>
        <taxon>Tanacetum</taxon>
    </lineage>
</organism>
<feature type="compositionally biased region" description="Acidic residues" evidence="1">
    <location>
        <begin position="50"/>
        <end position="66"/>
    </location>
</feature>
<proteinExistence type="predicted"/>
<evidence type="ECO:0000256" key="1">
    <source>
        <dbReference type="SAM" id="MobiDB-lite"/>
    </source>
</evidence>
<feature type="region of interest" description="Disordered" evidence="1">
    <location>
        <begin position="45"/>
        <end position="114"/>
    </location>
</feature>
<evidence type="ECO:0000313" key="3">
    <source>
        <dbReference type="Proteomes" id="UP001151760"/>
    </source>
</evidence>
<feature type="region of interest" description="Disordered" evidence="1">
    <location>
        <begin position="1"/>
        <end position="31"/>
    </location>
</feature>
<keyword evidence="3" id="KW-1185">Reference proteome</keyword>
<feature type="compositionally biased region" description="Polar residues" evidence="1">
    <location>
        <begin position="70"/>
        <end position="87"/>
    </location>
</feature>
<reference evidence="2" key="2">
    <citation type="submission" date="2022-01" db="EMBL/GenBank/DDBJ databases">
        <authorList>
            <person name="Yamashiro T."/>
            <person name="Shiraishi A."/>
            <person name="Satake H."/>
            <person name="Nakayama K."/>
        </authorList>
    </citation>
    <scope>NUCLEOTIDE SEQUENCE</scope>
</reference>
<dbReference type="EMBL" id="BQNB010020819">
    <property type="protein sequence ID" value="GJT99974.1"/>
    <property type="molecule type" value="Genomic_DNA"/>
</dbReference>
<gene>
    <name evidence="2" type="ORF">Tco_1110313</name>
</gene>
<name>A0ABQ5IJX1_9ASTR</name>